<organism evidence="8 10">
    <name type="scientific">Rotaria sordida</name>
    <dbReference type="NCBI Taxonomy" id="392033"/>
    <lineage>
        <taxon>Eukaryota</taxon>
        <taxon>Metazoa</taxon>
        <taxon>Spiralia</taxon>
        <taxon>Gnathifera</taxon>
        <taxon>Rotifera</taxon>
        <taxon>Eurotatoria</taxon>
        <taxon>Bdelloidea</taxon>
        <taxon>Philodinida</taxon>
        <taxon>Philodinidae</taxon>
        <taxon>Rotaria</taxon>
    </lineage>
</organism>
<dbReference type="Pfam" id="PF00569">
    <property type="entry name" value="ZZ"/>
    <property type="match status" value="2"/>
</dbReference>
<dbReference type="SMART" id="SM00291">
    <property type="entry name" value="ZnF_ZZ"/>
    <property type="match status" value="2"/>
</dbReference>
<dbReference type="GO" id="GO:0008270">
    <property type="term" value="F:zinc ion binding"/>
    <property type="evidence" value="ECO:0007669"/>
    <property type="project" value="UniProtKB-KW"/>
</dbReference>
<evidence type="ECO:0000259" key="7">
    <source>
        <dbReference type="PROSITE" id="PS50135"/>
    </source>
</evidence>
<accession>A0A815HFW6</accession>
<dbReference type="InterPro" id="IPR051681">
    <property type="entry name" value="Ser/Thr_Kinases-Pseudokinases"/>
</dbReference>
<dbReference type="Proteomes" id="UP000663864">
    <property type="component" value="Unassembled WGS sequence"/>
</dbReference>
<sequence>MLANLKEALISVLEKQQFQEPYCIIKWLDTRKIGIVAQKSVFLPSSIDVEDNASYLIDINGEKRLGKILVHGTKEHCESILQEFTSHEPKRQDEENTSETLDDVSLMSILAKILTKVESIDINDDGDVHNVKCVVCEMEPIRQSDRYRCLECTSPTYDICGRCFEKHRHTGKHLIGHAMVHFKLPNEILGIQFNDINNEVNLNNLRNLDTLRYEKHDGIKCDGICHQQTLIGLRFKCDTCPNYNLCEICAIDKHICTKNHKKDHPLILTSNKVIPKIDPDDILLEESLGRGGFGRVYKALWRSKNLPVACKIIETSNKSSESDHLRRSFLQEIAAYRELSGPCILRTFAYAIRDIPAQRNHGQKTQFMILMELMGRGSLQDVLDKEPHQLSLRRKLTMSRQIASAMRRIHQHGMIHRDIRPDNILITDNYIAKIGDMGIARVLDPNCQHTQVGFKKFMPPEFFRDGLNGFAKFDEKLDIYTYGLTLNQLFTEKLHNFRSCALLPHITIIEKSPILYDEIILRCINEDSKKRPTAIEIERILKFYEAAFSKTMDSNVYKKMDLKQKNKVFIKFYENNRGKMQCLINEKISQHIIREIPVEIINKKQQPPSDEPLNEKCRVN</sequence>
<dbReference type="InterPro" id="IPR000719">
    <property type="entry name" value="Prot_kinase_dom"/>
</dbReference>
<dbReference type="InterPro" id="IPR020635">
    <property type="entry name" value="Tyr_kinase_cat_dom"/>
</dbReference>
<dbReference type="Pfam" id="PF07714">
    <property type="entry name" value="PK_Tyr_Ser-Thr"/>
    <property type="match status" value="1"/>
</dbReference>
<reference evidence="8" key="1">
    <citation type="submission" date="2021-02" db="EMBL/GenBank/DDBJ databases">
        <authorList>
            <person name="Nowell W R."/>
        </authorList>
    </citation>
    <scope>NUCLEOTIDE SEQUENCE</scope>
</reference>
<evidence type="ECO:0000313" key="9">
    <source>
        <dbReference type="EMBL" id="CAF4050918.1"/>
    </source>
</evidence>
<dbReference type="PANTHER" id="PTHR44329">
    <property type="entry name" value="SERINE/THREONINE-PROTEIN KINASE TNNI3K-RELATED"/>
    <property type="match status" value="1"/>
</dbReference>
<comment type="caution">
    <text evidence="8">The sequence shown here is derived from an EMBL/GenBank/DDBJ whole genome shotgun (WGS) entry which is preliminary data.</text>
</comment>
<keyword evidence="2 4" id="KW-0863">Zinc-finger</keyword>
<dbReference type="SUPFAM" id="SSF56112">
    <property type="entry name" value="Protein kinase-like (PK-like)"/>
    <property type="match status" value="1"/>
</dbReference>
<keyword evidence="5" id="KW-0547">Nucleotide-binding</keyword>
<dbReference type="GO" id="GO:0004674">
    <property type="term" value="F:protein serine/threonine kinase activity"/>
    <property type="evidence" value="ECO:0007669"/>
    <property type="project" value="TreeGrafter"/>
</dbReference>
<feature type="binding site" evidence="5">
    <location>
        <position position="311"/>
    </location>
    <ligand>
        <name>ATP</name>
        <dbReference type="ChEBI" id="CHEBI:30616"/>
    </ligand>
</feature>
<keyword evidence="3" id="KW-0862">Zinc</keyword>
<dbReference type="InterPro" id="IPR011009">
    <property type="entry name" value="Kinase-like_dom_sf"/>
</dbReference>
<evidence type="ECO:0000256" key="4">
    <source>
        <dbReference type="PROSITE-ProRule" id="PRU00228"/>
    </source>
</evidence>
<dbReference type="InterPro" id="IPR000433">
    <property type="entry name" value="Znf_ZZ"/>
</dbReference>
<dbReference type="SUPFAM" id="SSF57850">
    <property type="entry name" value="RING/U-box"/>
    <property type="match status" value="2"/>
</dbReference>
<dbReference type="GO" id="GO:0005524">
    <property type="term" value="F:ATP binding"/>
    <property type="evidence" value="ECO:0007669"/>
    <property type="project" value="UniProtKB-UniRule"/>
</dbReference>
<dbReference type="Gene3D" id="3.30.60.90">
    <property type="match status" value="2"/>
</dbReference>
<gene>
    <name evidence="9" type="ORF">JBS370_LOCUS29032</name>
    <name evidence="8" type="ORF">ZHD862_LOCUS30575</name>
</gene>
<dbReference type="InterPro" id="IPR001245">
    <property type="entry name" value="Ser-Thr/Tyr_kinase_cat_dom"/>
</dbReference>
<evidence type="ECO:0000256" key="3">
    <source>
        <dbReference type="ARBA" id="ARBA00022833"/>
    </source>
</evidence>
<name>A0A815HFW6_9BILA</name>
<dbReference type="AlphaFoldDB" id="A0A815HFW6"/>
<evidence type="ECO:0000256" key="2">
    <source>
        <dbReference type="ARBA" id="ARBA00022771"/>
    </source>
</evidence>
<keyword evidence="5" id="KW-0067">ATP-binding</keyword>
<feature type="domain" description="Protein kinase" evidence="6">
    <location>
        <begin position="282"/>
        <end position="544"/>
    </location>
</feature>
<keyword evidence="1" id="KW-0479">Metal-binding</keyword>
<dbReference type="EMBL" id="CAJNOT010002903">
    <property type="protein sequence ID" value="CAF1351270.1"/>
    <property type="molecule type" value="Genomic_DNA"/>
</dbReference>
<feature type="domain" description="ZZ-type" evidence="7">
    <location>
        <begin position="128"/>
        <end position="187"/>
    </location>
</feature>
<dbReference type="InterPro" id="IPR008266">
    <property type="entry name" value="Tyr_kinase_AS"/>
</dbReference>
<dbReference type="InterPro" id="IPR043145">
    <property type="entry name" value="Znf_ZZ_sf"/>
</dbReference>
<dbReference type="PROSITE" id="PS00109">
    <property type="entry name" value="PROTEIN_KINASE_TYR"/>
    <property type="match status" value="1"/>
</dbReference>
<evidence type="ECO:0000313" key="8">
    <source>
        <dbReference type="EMBL" id="CAF1351270.1"/>
    </source>
</evidence>
<evidence type="ECO:0000313" key="10">
    <source>
        <dbReference type="Proteomes" id="UP000663864"/>
    </source>
</evidence>
<dbReference type="Gene3D" id="1.10.510.10">
    <property type="entry name" value="Transferase(Phosphotransferase) domain 1"/>
    <property type="match status" value="1"/>
</dbReference>
<dbReference type="EMBL" id="CAJOBD010006084">
    <property type="protein sequence ID" value="CAF4050918.1"/>
    <property type="molecule type" value="Genomic_DNA"/>
</dbReference>
<proteinExistence type="predicted"/>
<dbReference type="Proteomes" id="UP000663836">
    <property type="component" value="Unassembled WGS sequence"/>
</dbReference>
<evidence type="ECO:0000259" key="6">
    <source>
        <dbReference type="PROSITE" id="PS50011"/>
    </source>
</evidence>
<dbReference type="PROSITE" id="PS00107">
    <property type="entry name" value="PROTEIN_KINASE_ATP"/>
    <property type="match status" value="1"/>
</dbReference>
<dbReference type="PANTHER" id="PTHR44329:SF214">
    <property type="entry name" value="PROTEIN KINASE DOMAIN-CONTAINING PROTEIN"/>
    <property type="match status" value="1"/>
</dbReference>
<evidence type="ECO:0000256" key="5">
    <source>
        <dbReference type="PROSITE-ProRule" id="PRU10141"/>
    </source>
</evidence>
<evidence type="ECO:0000256" key="1">
    <source>
        <dbReference type="ARBA" id="ARBA00022723"/>
    </source>
</evidence>
<dbReference type="SMART" id="SM00220">
    <property type="entry name" value="S_TKc"/>
    <property type="match status" value="1"/>
</dbReference>
<dbReference type="InterPro" id="IPR017441">
    <property type="entry name" value="Protein_kinase_ATP_BS"/>
</dbReference>
<dbReference type="GO" id="GO:0004713">
    <property type="term" value="F:protein tyrosine kinase activity"/>
    <property type="evidence" value="ECO:0007669"/>
    <property type="project" value="InterPro"/>
</dbReference>
<dbReference type="PROSITE" id="PS50011">
    <property type="entry name" value="PROTEIN_KINASE_DOM"/>
    <property type="match status" value="1"/>
</dbReference>
<dbReference type="SMART" id="SM00219">
    <property type="entry name" value="TyrKc"/>
    <property type="match status" value="1"/>
</dbReference>
<dbReference type="PROSITE" id="PS50135">
    <property type="entry name" value="ZF_ZZ_2"/>
    <property type="match status" value="2"/>
</dbReference>
<protein>
    <submittedName>
        <fullName evidence="8">Uncharacterized protein</fullName>
    </submittedName>
</protein>
<feature type="domain" description="ZZ-type" evidence="7">
    <location>
        <begin position="216"/>
        <end position="274"/>
    </location>
</feature>